<dbReference type="InterPro" id="IPR036812">
    <property type="entry name" value="NAD(P)_OxRdtase_dom_sf"/>
</dbReference>
<dbReference type="AlphaFoldDB" id="A0A1M5MED2"/>
<dbReference type="CDD" id="cd19095">
    <property type="entry name" value="AKR_PA4992-like"/>
    <property type="match status" value="1"/>
</dbReference>
<dbReference type="RefSeq" id="WP_072964093.1">
    <property type="nucleotide sequence ID" value="NZ_FQUT01000022.1"/>
</dbReference>
<name>A0A1M5MED2_9FLAO</name>
<evidence type="ECO:0000259" key="1">
    <source>
        <dbReference type="Pfam" id="PF00248"/>
    </source>
</evidence>
<keyword evidence="3" id="KW-1185">Reference proteome</keyword>
<evidence type="ECO:0000313" key="2">
    <source>
        <dbReference type="EMBL" id="SHG75754.1"/>
    </source>
</evidence>
<reference evidence="3" key="1">
    <citation type="submission" date="2016-11" db="EMBL/GenBank/DDBJ databases">
        <authorList>
            <person name="Varghese N."/>
            <person name="Submissions S."/>
        </authorList>
    </citation>
    <scope>NUCLEOTIDE SEQUENCE [LARGE SCALE GENOMIC DNA]</scope>
    <source>
        <strain evidence="3">DSM 27619</strain>
    </source>
</reference>
<dbReference type="PANTHER" id="PTHR43312:SF1">
    <property type="entry name" value="NADP-DEPENDENT OXIDOREDUCTASE DOMAIN-CONTAINING PROTEIN"/>
    <property type="match status" value="1"/>
</dbReference>
<dbReference type="Gene3D" id="3.20.20.100">
    <property type="entry name" value="NADP-dependent oxidoreductase domain"/>
    <property type="match status" value="1"/>
</dbReference>
<dbReference type="SUPFAM" id="SSF51430">
    <property type="entry name" value="NAD(P)-linked oxidoreductase"/>
    <property type="match status" value="1"/>
</dbReference>
<sequence length="273" mass="30870">MIYKTIPSSGELLPVIGLGTWQSFDTKHDSDIINLSEIVSAWAEHGGRLIDSSPMYGKAEEAIGDITHQSRYGSELFYATKVWAEGRQAGEKQIEDSFIKMKRKTIDLLQIHNLVDWKTHLPFLKELKQAGKIRYIGLTHYTDRSHDQLVELIKSEDIDFVQFNYSLFNRNAEKKLLDTALDRGVATIINRPFGEGSVLRNLSRSPLPEWVADLECSSWAGLILKYIISHPAVTCVIPATTSKQHILENVKAGSEELLTEVSRNKIVEYLKSI</sequence>
<dbReference type="STRING" id="1416778.SAMN05443633_1228"/>
<dbReference type="OrthoDB" id="9773828at2"/>
<dbReference type="Pfam" id="PF00248">
    <property type="entry name" value="Aldo_ket_red"/>
    <property type="match status" value="1"/>
</dbReference>
<evidence type="ECO:0000313" key="3">
    <source>
        <dbReference type="Proteomes" id="UP000184518"/>
    </source>
</evidence>
<dbReference type="EMBL" id="FQUT01000022">
    <property type="protein sequence ID" value="SHG75754.1"/>
    <property type="molecule type" value="Genomic_DNA"/>
</dbReference>
<dbReference type="InterPro" id="IPR023210">
    <property type="entry name" value="NADP_OxRdtase_dom"/>
</dbReference>
<feature type="domain" description="NADP-dependent oxidoreductase" evidence="1">
    <location>
        <begin position="16"/>
        <end position="260"/>
    </location>
</feature>
<dbReference type="InterPro" id="IPR053135">
    <property type="entry name" value="AKR2_Oxidoreductase"/>
</dbReference>
<proteinExistence type="predicted"/>
<protein>
    <submittedName>
        <fullName evidence="2">Aldo/keto reductase</fullName>
    </submittedName>
</protein>
<gene>
    <name evidence="2" type="ORF">SAMN05443633_1228</name>
</gene>
<organism evidence="2 3">
    <name type="scientific">Chryseobacterium arachidis</name>
    <dbReference type="NCBI Taxonomy" id="1416778"/>
    <lineage>
        <taxon>Bacteria</taxon>
        <taxon>Pseudomonadati</taxon>
        <taxon>Bacteroidota</taxon>
        <taxon>Flavobacteriia</taxon>
        <taxon>Flavobacteriales</taxon>
        <taxon>Weeksellaceae</taxon>
        <taxon>Chryseobacterium group</taxon>
        <taxon>Chryseobacterium</taxon>
    </lineage>
</organism>
<dbReference type="PANTHER" id="PTHR43312">
    <property type="entry name" value="D-THREO-ALDOSE 1-DEHYDROGENASE"/>
    <property type="match status" value="1"/>
</dbReference>
<accession>A0A1M5MED2</accession>
<dbReference type="Proteomes" id="UP000184518">
    <property type="component" value="Unassembled WGS sequence"/>
</dbReference>